<dbReference type="PANTHER" id="PTHR35851">
    <property type="entry name" value="CELL DIVISION PROTEIN FTSQ"/>
    <property type="match status" value="1"/>
</dbReference>
<keyword evidence="4 9" id="KW-0132">Cell division</keyword>
<evidence type="ECO:0000256" key="6">
    <source>
        <dbReference type="ARBA" id="ARBA00022989"/>
    </source>
</evidence>
<dbReference type="Gene3D" id="3.40.50.11690">
    <property type="entry name" value="Cell division protein FtsQ/DivIB"/>
    <property type="match status" value="1"/>
</dbReference>
<keyword evidence="12" id="KW-1185">Reference proteome</keyword>
<protein>
    <recommendedName>
        <fullName evidence="9">Cell division protein FtsQ</fullName>
    </recommendedName>
</protein>
<dbReference type="Pfam" id="PF03799">
    <property type="entry name" value="FtsQ_DivIB_C"/>
    <property type="match status" value="1"/>
</dbReference>
<keyword evidence="3 9" id="KW-0997">Cell inner membrane</keyword>
<dbReference type="HAMAP" id="MF_00911">
    <property type="entry name" value="FtsQ_subfam"/>
    <property type="match status" value="1"/>
</dbReference>
<dbReference type="GO" id="GO:0051301">
    <property type="term" value="P:cell division"/>
    <property type="evidence" value="ECO:0007669"/>
    <property type="project" value="UniProtKB-KW"/>
</dbReference>
<dbReference type="Proteomes" id="UP000838748">
    <property type="component" value="Unassembled WGS sequence"/>
</dbReference>
<dbReference type="PANTHER" id="PTHR35851:SF1">
    <property type="entry name" value="CELL DIVISION PROTEIN FTSQ"/>
    <property type="match status" value="1"/>
</dbReference>
<dbReference type="InterPro" id="IPR045335">
    <property type="entry name" value="FtsQ_C_sf"/>
</dbReference>
<evidence type="ECO:0000256" key="8">
    <source>
        <dbReference type="ARBA" id="ARBA00023306"/>
    </source>
</evidence>
<keyword evidence="2 9" id="KW-1003">Cell membrane</keyword>
<evidence type="ECO:0000256" key="3">
    <source>
        <dbReference type="ARBA" id="ARBA00022519"/>
    </source>
</evidence>
<evidence type="ECO:0000256" key="2">
    <source>
        <dbReference type="ARBA" id="ARBA00022475"/>
    </source>
</evidence>
<dbReference type="InterPro" id="IPR005548">
    <property type="entry name" value="Cell_div_FtsQ/DivIB_C"/>
</dbReference>
<reference evidence="11" key="1">
    <citation type="submission" date="2021-11" db="EMBL/GenBank/DDBJ databases">
        <authorList>
            <person name="Rodrigo-Torres L."/>
            <person name="Arahal R. D."/>
            <person name="Lucena T."/>
        </authorList>
    </citation>
    <scope>NUCLEOTIDE SEQUENCE</scope>
    <source>
        <strain evidence="11">CECT 7928</strain>
    </source>
</reference>
<name>A0ABM9A7E6_9VIBR</name>
<accession>A0ABM9A7E6</accession>
<dbReference type="InterPro" id="IPR013685">
    <property type="entry name" value="POTRA_FtsQ_type"/>
</dbReference>
<gene>
    <name evidence="9 11" type="primary">ftsQ</name>
    <name evidence="11" type="ORF">VMF7928_03485</name>
</gene>
<comment type="function">
    <text evidence="9">Essential cell division protein. May link together the upstream cell division proteins, which are predominantly cytoplasmic, with the downstream cell division proteins, which are predominantly periplasmic. May control correct divisome assembly.</text>
</comment>
<evidence type="ECO:0000313" key="12">
    <source>
        <dbReference type="Proteomes" id="UP000838748"/>
    </source>
</evidence>
<dbReference type="Pfam" id="PF08478">
    <property type="entry name" value="POTRA_1"/>
    <property type="match status" value="1"/>
</dbReference>
<evidence type="ECO:0000256" key="5">
    <source>
        <dbReference type="ARBA" id="ARBA00022692"/>
    </source>
</evidence>
<proteinExistence type="inferred from homology"/>
<dbReference type="InterPro" id="IPR034746">
    <property type="entry name" value="POTRA"/>
</dbReference>
<evidence type="ECO:0000259" key="10">
    <source>
        <dbReference type="PROSITE" id="PS51779"/>
    </source>
</evidence>
<keyword evidence="8 9" id="KW-0131">Cell cycle</keyword>
<evidence type="ECO:0000256" key="4">
    <source>
        <dbReference type="ARBA" id="ARBA00022618"/>
    </source>
</evidence>
<dbReference type="PROSITE" id="PS51779">
    <property type="entry name" value="POTRA"/>
    <property type="match status" value="1"/>
</dbReference>
<keyword evidence="6 9" id="KW-1133">Transmembrane helix</keyword>
<keyword evidence="5 9" id="KW-0812">Transmembrane</keyword>
<comment type="subcellular location">
    <subcellularLocation>
        <location evidence="9">Cell inner membrane</location>
        <topology evidence="9">Single-pass type II membrane protein</topology>
    </subcellularLocation>
    <subcellularLocation>
        <location evidence="1">Membrane</location>
    </subcellularLocation>
    <text evidence="9">Localizes to the division septum.</text>
</comment>
<sequence>MDESASDKSPKVSKYPFLREHAAGISFLLVVLLLIGFFLYTTVSWMWDEQRLPLSKMVIQGDLHHVTTEDVQHSLAKLGHLGTFMSQDVDSLQQAMLTIPWVAHASIRKQWPDTINVFLTEYHAEAIWNGNELLNKQGQIFNGDIGQLQGSRVKLYGPKGTNEQVLELWEQINPEFHQLGLNISSVVLNERGAWQIILGNGVRLELGKDALHERIARFISLYKQLGTKADKVSYVDLRYDTGAAVGWLSDEESKQES</sequence>
<evidence type="ECO:0000256" key="1">
    <source>
        <dbReference type="ARBA" id="ARBA00004370"/>
    </source>
</evidence>
<evidence type="ECO:0000256" key="9">
    <source>
        <dbReference type="HAMAP-Rule" id="MF_00911"/>
    </source>
</evidence>
<dbReference type="EMBL" id="CAKLDM010000002">
    <property type="protein sequence ID" value="CAH0541282.1"/>
    <property type="molecule type" value="Genomic_DNA"/>
</dbReference>
<organism evidence="11 12">
    <name type="scientific">Vibrio marisflavi CECT 7928</name>
    <dbReference type="NCBI Taxonomy" id="634439"/>
    <lineage>
        <taxon>Bacteria</taxon>
        <taxon>Pseudomonadati</taxon>
        <taxon>Pseudomonadota</taxon>
        <taxon>Gammaproteobacteria</taxon>
        <taxon>Vibrionales</taxon>
        <taxon>Vibrionaceae</taxon>
        <taxon>Vibrio</taxon>
    </lineage>
</organism>
<feature type="domain" description="POTRA" evidence="10">
    <location>
        <begin position="52"/>
        <end position="122"/>
    </location>
</feature>
<comment type="similarity">
    <text evidence="9">Belongs to the FtsQ/DivIB family. FtsQ subfamily.</text>
</comment>
<dbReference type="Gene3D" id="3.10.20.310">
    <property type="entry name" value="membrane protein fhac"/>
    <property type="match status" value="1"/>
</dbReference>
<comment type="caution">
    <text evidence="11">The sequence shown here is derived from an EMBL/GenBank/DDBJ whole genome shotgun (WGS) entry which is preliminary data.</text>
</comment>
<keyword evidence="7 9" id="KW-0472">Membrane</keyword>
<feature type="transmembrane region" description="Helical" evidence="9">
    <location>
        <begin position="22"/>
        <end position="47"/>
    </location>
</feature>
<dbReference type="InterPro" id="IPR026579">
    <property type="entry name" value="FtsQ"/>
</dbReference>
<dbReference type="RefSeq" id="WP_237362963.1">
    <property type="nucleotide sequence ID" value="NZ_CAKLDM010000002.1"/>
</dbReference>
<evidence type="ECO:0000313" key="11">
    <source>
        <dbReference type="EMBL" id="CAH0541282.1"/>
    </source>
</evidence>
<comment type="subunit">
    <text evidence="9">Part of a complex composed of FtsB, FtsL and FtsQ.</text>
</comment>
<evidence type="ECO:0000256" key="7">
    <source>
        <dbReference type="ARBA" id="ARBA00023136"/>
    </source>
</evidence>